<dbReference type="GO" id="GO:0008963">
    <property type="term" value="F:phospho-N-acetylmuramoyl-pentapeptide-transferase activity"/>
    <property type="evidence" value="ECO:0007669"/>
    <property type="project" value="UniProtKB-UniRule"/>
</dbReference>
<feature type="transmembrane region" description="Helical" evidence="7">
    <location>
        <begin position="181"/>
        <end position="200"/>
    </location>
</feature>
<keyword evidence="7" id="KW-0131">Cell cycle</keyword>
<keyword evidence="7" id="KW-0132">Cell division</keyword>
<comment type="caution">
    <text evidence="10">The sequence shown here is derived from an EMBL/GenBank/DDBJ whole genome shotgun (WGS) entry which is preliminary data.</text>
</comment>
<dbReference type="GO" id="GO:0008360">
    <property type="term" value="P:regulation of cell shape"/>
    <property type="evidence" value="ECO:0007669"/>
    <property type="project" value="UniProtKB-KW"/>
</dbReference>
<feature type="transmembrane region" description="Helical" evidence="7">
    <location>
        <begin position="118"/>
        <end position="134"/>
    </location>
</feature>
<dbReference type="EC" id="2.7.8.13" evidence="7 8"/>
<sequence>MLPTSQIIEYILSFLFAFAIAFVISPKILDMLKKLKLGQEIRQEGPQSHLSKAGTPTMGGIVFIIAIVISSLVLNRNNIFDVLVFLAYLLLFAIIGFTDDYVKIVNKRNLGLTEKQKLLVQLVFAIILSYISLVKSSYNTDLVVPFTSFKLHTGFLYIPLTSLVIIATTNSVNLTDGLDGLASSVTSIVMLAFAIIAINLNYITTAMISLSVAGACLGFLRINAHPAKSFMGDTGSMALGGAVSAISIAMNMHLIIIIIGIIYVIESLSVIIQVYSFKHYGKRVFKMSPFHHHMELSGYKEVQVVKIFCVITCIASIIGIISTAFI</sequence>
<keyword evidence="7 9" id="KW-0479">Metal-binding</keyword>
<evidence type="ECO:0000256" key="5">
    <source>
        <dbReference type="ARBA" id="ARBA00022989"/>
    </source>
</evidence>
<dbReference type="HAMAP" id="MF_00038">
    <property type="entry name" value="MraY"/>
    <property type="match status" value="1"/>
</dbReference>
<dbReference type="EMBL" id="AFZE01000045">
    <property type="protein sequence ID" value="EHL13036.1"/>
    <property type="molecule type" value="Genomic_DNA"/>
</dbReference>
<keyword evidence="7" id="KW-1003">Cell membrane</keyword>
<evidence type="ECO:0000256" key="9">
    <source>
        <dbReference type="PIRSR" id="PIRSR600715-1"/>
    </source>
</evidence>
<dbReference type="CDD" id="cd06852">
    <property type="entry name" value="GT_MraY"/>
    <property type="match status" value="1"/>
</dbReference>
<dbReference type="GO" id="GO:0046872">
    <property type="term" value="F:metal ion binding"/>
    <property type="evidence" value="ECO:0007669"/>
    <property type="project" value="UniProtKB-KW"/>
</dbReference>
<accession>G9X1R3</accession>
<evidence type="ECO:0000256" key="8">
    <source>
        <dbReference type="NCBIfam" id="TIGR00445"/>
    </source>
</evidence>
<dbReference type="Pfam" id="PF10555">
    <property type="entry name" value="MraY_sig1"/>
    <property type="match status" value="1"/>
</dbReference>
<organism evidence="10 11">
    <name type="scientific">Peptoanaerobacter stomatis</name>
    <dbReference type="NCBI Taxonomy" id="796937"/>
    <lineage>
        <taxon>Bacteria</taxon>
        <taxon>Bacillati</taxon>
        <taxon>Bacillota</taxon>
        <taxon>Clostridia</taxon>
        <taxon>Peptostreptococcales</taxon>
        <taxon>Filifactoraceae</taxon>
        <taxon>Peptoanaerobacter</taxon>
    </lineage>
</organism>
<dbReference type="GO" id="GO:0005886">
    <property type="term" value="C:plasma membrane"/>
    <property type="evidence" value="ECO:0007669"/>
    <property type="project" value="UniProtKB-SubCell"/>
</dbReference>
<dbReference type="GO" id="GO:0051301">
    <property type="term" value="P:cell division"/>
    <property type="evidence" value="ECO:0007669"/>
    <property type="project" value="UniProtKB-KW"/>
</dbReference>
<dbReference type="PROSITE" id="PS01348">
    <property type="entry name" value="MRAY_2"/>
    <property type="match status" value="1"/>
</dbReference>
<name>G9X1R3_9FIRM</name>
<keyword evidence="3 7" id="KW-0808">Transferase</keyword>
<feature type="binding site" evidence="9">
    <location>
        <position position="233"/>
    </location>
    <ligand>
        <name>Mg(2+)</name>
        <dbReference type="ChEBI" id="CHEBI:18420"/>
    </ligand>
</feature>
<feature type="binding site" evidence="9">
    <location>
        <position position="173"/>
    </location>
    <ligand>
        <name>Mg(2+)</name>
        <dbReference type="ChEBI" id="CHEBI:18420"/>
    </ligand>
</feature>
<feature type="transmembrane region" description="Helical" evidence="7">
    <location>
        <begin position="6"/>
        <end position="29"/>
    </location>
</feature>
<feature type="transmembrane region" description="Helical" evidence="7">
    <location>
        <begin position="50"/>
        <end position="73"/>
    </location>
</feature>
<dbReference type="PANTHER" id="PTHR22926:SF5">
    <property type="entry name" value="PHOSPHO-N-ACETYLMURAMOYL-PENTAPEPTIDE-TRANSFERASE HOMOLOG"/>
    <property type="match status" value="1"/>
</dbReference>
<comment type="function">
    <text evidence="7">Catalyzes the initial step of the lipid cycle reactions in the biosynthesis of the cell wall peptidoglycan: transfers peptidoglycan precursor phospho-MurNAc-pentapeptide from UDP-MurNAc-pentapeptide onto the lipid carrier undecaprenyl phosphate, yielding undecaprenyl-pyrophosphoryl-MurNAc-pentapeptide, known as lipid I.</text>
</comment>
<reference evidence="10 11" key="1">
    <citation type="submission" date="2011-08" db="EMBL/GenBank/DDBJ databases">
        <title>The Genome Sequence of Eubacteriaceae bacterium ACC19a.</title>
        <authorList>
            <consortium name="The Broad Institute Genome Sequencing Platform"/>
            <person name="Earl A."/>
            <person name="Ward D."/>
            <person name="Feldgarden M."/>
            <person name="Gevers D."/>
            <person name="Sizova M."/>
            <person name="Hazen A."/>
            <person name="Epstein S."/>
            <person name="Young S.K."/>
            <person name="Zeng Q."/>
            <person name="Gargeya S."/>
            <person name="Fitzgerald M."/>
            <person name="Haas B."/>
            <person name="Abouelleil A."/>
            <person name="Alvarado L."/>
            <person name="Arachchi H.M."/>
            <person name="Berlin A."/>
            <person name="Brown A."/>
            <person name="Chapman S.B."/>
            <person name="Chen Z."/>
            <person name="Dunbar C."/>
            <person name="Freedman E."/>
            <person name="Gearin G."/>
            <person name="Gellesch M."/>
            <person name="Goldberg J."/>
            <person name="Griggs A."/>
            <person name="Gujja S."/>
            <person name="Heiman D."/>
            <person name="Howarth C."/>
            <person name="Larson L."/>
            <person name="Lui A."/>
            <person name="MacDonald P.J.P."/>
            <person name="Montmayeur A."/>
            <person name="Murphy C."/>
            <person name="Neiman D."/>
            <person name="Pearson M."/>
            <person name="Priest M."/>
            <person name="Roberts A."/>
            <person name="Saif S."/>
            <person name="Shea T."/>
            <person name="Shenoy N."/>
            <person name="Sisk P."/>
            <person name="Stolte C."/>
            <person name="Sykes S."/>
            <person name="Wortman J."/>
            <person name="Nusbaum C."/>
            <person name="Birren B."/>
        </authorList>
    </citation>
    <scope>NUCLEOTIDE SEQUENCE [LARGE SCALE GENOMIC DNA]</scope>
    <source>
        <strain evidence="10 11">ACC19a</strain>
    </source>
</reference>
<comment type="pathway">
    <text evidence="7">Cell wall biogenesis; peptidoglycan biosynthesis.</text>
</comment>
<dbReference type="PROSITE" id="PS01347">
    <property type="entry name" value="MRAY_1"/>
    <property type="match status" value="1"/>
</dbReference>
<dbReference type="PANTHER" id="PTHR22926">
    <property type="entry name" value="PHOSPHO-N-ACETYLMURAMOYL-PENTAPEPTIDE-TRANSFERASE"/>
    <property type="match status" value="1"/>
</dbReference>
<evidence type="ECO:0000256" key="1">
    <source>
        <dbReference type="ARBA" id="ARBA00004141"/>
    </source>
</evidence>
<keyword evidence="7" id="KW-0573">Peptidoglycan synthesis</keyword>
<dbReference type="NCBIfam" id="TIGR00445">
    <property type="entry name" value="mraY"/>
    <property type="match status" value="1"/>
</dbReference>
<protein>
    <recommendedName>
        <fullName evidence="7 8">Phospho-N-acetylmuramoyl-pentapeptide-transferase</fullName>
        <ecNumber evidence="7 8">2.7.8.13</ecNumber>
    </recommendedName>
    <alternativeName>
        <fullName evidence="7">UDP-MurNAc-pentapeptide phosphotransferase</fullName>
    </alternativeName>
</protein>
<evidence type="ECO:0000256" key="6">
    <source>
        <dbReference type="ARBA" id="ARBA00023136"/>
    </source>
</evidence>
<dbReference type="RefSeq" id="WP_009524573.1">
    <property type="nucleotide sequence ID" value="NZ_JH414547.1"/>
</dbReference>
<dbReference type="Proteomes" id="UP000006437">
    <property type="component" value="Unassembled WGS sequence"/>
</dbReference>
<dbReference type="GO" id="GO:0051992">
    <property type="term" value="F:UDP-N-acetylmuramoyl-L-alanyl-D-glutamyl-meso-2,6-diaminopimelyl-D-alanyl-D-alanine:undecaprenyl-phosphate transferase activity"/>
    <property type="evidence" value="ECO:0007669"/>
    <property type="project" value="RHEA"/>
</dbReference>
<dbReference type="UniPathway" id="UPA00219"/>
<dbReference type="InterPro" id="IPR000715">
    <property type="entry name" value="Glycosyl_transferase_4"/>
</dbReference>
<dbReference type="GO" id="GO:0071555">
    <property type="term" value="P:cell wall organization"/>
    <property type="evidence" value="ECO:0007669"/>
    <property type="project" value="UniProtKB-KW"/>
</dbReference>
<keyword evidence="7" id="KW-0961">Cell wall biogenesis/degradation</keyword>
<keyword evidence="4 7" id="KW-0812">Transmembrane</keyword>
<evidence type="ECO:0000256" key="4">
    <source>
        <dbReference type="ARBA" id="ARBA00022692"/>
    </source>
</evidence>
<dbReference type="GO" id="GO:0009252">
    <property type="term" value="P:peptidoglycan biosynthetic process"/>
    <property type="evidence" value="ECO:0007669"/>
    <property type="project" value="UniProtKB-UniRule"/>
</dbReference>
<comment type="cofactor">
    <cofactor evidence="7 9">
        <name>Mg(2+)</name>
        <dbReference type="ChEBI" id="CHEBI:18420"/>
    </cofactor>
</comment>
<dbReference type="PATRIC" id="fig|796937.3.peg.1558"/>
<dbReference type="HOGENOM" id="CLU_023982_0_1_9"/>
<dbReference type="InterPro" id="IPR003524">
    <property type="entry name" value="PNAcMuramoyl-5peptid_Trfase"/>
</dbReference>
<keyword evidence="7 9" id="KW-0460">Magnesium</keyword>
<evidence type="ECO:0000256" key="2">
    <source>
        <dbReference type="ARBA" id="ARBA00005583"/>
    </source>
</evidence>
<dbReference type="Pfam" id="PF00953">
    <property type="entry name" value="Glycos_transf_4"/>
    <property type="match status" value="1"/>
</dbReference>
<feature type="transmembrane region" description="Helical" evidence="7">
    <location>
        <begin position="154"/>
        <end position="174"/>
    </location>
</feature>
<comment type="catalytic activity">
    <reaction evidence="7">
        <text>UDP-N-acetyl-alpha-D-muramoyl-L-alanyl-gamma-D-glutamyl-meso-2,6-diaminopimeloyl-D-alanyl-D-alanine + di-trans,octa-cis-undecaprenyl phosphate = di-trans,octa-cis-undecaprenyl diphospho-N-acetyl-alpha-D-muramoyl-L-alanyl-D-glutamyl-meso-2,6-diaminopimeloyl-D-alanyl-D-alanine + UMP</text>
        <dbReference type="Rhea" id="RHEA:28386"/>
        <dbReference type="ChEBI" id="CHEBI:57865"/>
        <dbReference type="ChEBI" id="CHEBI:60392"/>
        <dbReference type="ChEBI" id="CHEBI:61386"/>
        <dbReference type="ChEBI" id="CHEBI:61387"/>
        <dbReference type="EC" id="2.7.8.13"/>
    </reaction>
</comment>
<keyword evidence="5 7" id="KW-1133">Transmembrane helix</keyword>
<dbReference type="AlphaFoldDB" id="G9X1R3"/>
<proteinExistence type="inferred from homology"/>
<comment type="similarity">
    <text evidence="2 7">Belongs to the glycosyltransferase 4 family. MraY subfamily.</text>
</comment>
<keyword evidence="7" id="KW-0133">Cell shape</keyword>
<evidence type="ECO:0000313" key="11">
    <source>
        <dbReference type="Proteomes" id="UP000006437"/>
    </source>
</evidence>
<dbReference type="InterPro" id="IPR018480">
    <property type="entry name" value="PNAcMuramoyl-5peptid_Trfase_CS"/>
</dbReference>
<feature type="transmembrane region" description="Helical" evidence="7">
    <location>
        <begin position="304"/>
        <end position="325"/>
    </location>
</feature>
<evidence type="ECO:0000313" key="10">
    <source>
        <dbReference type="EMBL" id="EHL13036.1"/>
    </source>
</evidence>
<keyword evidence="6 7" id="KW-0472">Membrane</keyword>
<feature type="transmembrane region" description="Helical" evidence="7">
    <location>
        <begin position="79"/>
        <end position="97"/>
    </location>
</feature>
<gene>
    <name evidence="7" type="primary">mraY</name>
    <name evidence="10" type="ORF">HMPREF9629_00336</name>
</gene>
<feature type="transmembrane region" description="Helical" evidence="7">
    <location>
        <begin position="255"/>
        <end position="277"/>
    </location>
</feature>
<evidence type="ECO:0000256" key="3">
    <source>
        <dbReference type="ARBA" id="ARBA00022679"/>
    </source>
</evidence>
<evidence type="ECO:0000256" key="7">
    <source>
        <dbReference type="HAMAP-Rule" id="MF_00038"/>
    </source>
</evidence>
<comment type="subcellular location">
    <subcellularLocation>
        <location evidence="7">Cell membrane</location>
        <topology evidence="7">Multi-pass membrane protein</topology>
    </subcellularLocation>
    <subcellularLocation>
        <location evidence="1">Membrane</location>
        <topology evidence="1">Multi-pass membrane protein</topology>
    </subcellularLocation>
</comment>